<proteinExistence type="predicted"/>
<evidence type="ECO:0000313" key="3">
    <source>
        <dbReference type="Proteomes" id="UP001280121"/>
    </source>
</evidence>
<gene>
    <name evidence="2" type="ORF">Ddye_014140</name>
</gene>
<evidence type="ECO:0000259" key="1">
    <source>
        <dbReference type="Pfam" id="PF03108"/>
    </source>
</evidence>
<dbReference type="AlphaFoldDB" id="A0AAD9X7M4"/>
<accession>A0AAD9X7M4</accession>
<dbReference type="Pfam" id="PF03108">
    <property type="entry name" value="DBD_Tnp_Mut"/>
    <property type="match status" value="1"/>
</dbReference>
<feature type="domain" description="Transposase MuDR plant" evidence="1">
    <location>
        <begin position="238"/>
        <end position="302"/>
    </location>
</feature>
<dbReference type="EMBL" id="JANJYI010000004">
    <property type="protein sequence ID" value="KAK2654284.1"/>
    <property type="molecule type" value="Genomic_DNA"/>
</dbReference>
<organism evidence="2 3">
    <name type="scientific">Dipteronia dyeriana</name>
    <dbReference type="NCBI Taxonomy" id="168575"/>
    <lineage>
        <taxon>Eukaryota</taxon>
        <taxon>Viridiplantae</taxon>
        <taxon>Streptophyta</taxon>
        <taxon>Embryophyta</taxon>
        <taxon>Tracheophyta</taxon>
        <taxon>Spermatophyta</taxon>
        <taxon>Magnoliopsida</taxon>
        <taxon>eudicotyledons</taxon>
        <taxon>Gunneridae</taxon>
        <taxon>Pentapetalae</taxon>
        <taxon>rosids</taxon>
        <taxon>malvids</taxon>
        <taxon>Sapindales</taxon>
        <taxon>Sapindaceae</taxon>
        <taxon>Hippocastanoideae</taxon>
        <taxon>Acereae</taxon>
        <taxon>Dipteronia</taxon>
    </lineage>
</organism>
<keyword evidence="3" id="KW-1185">Reference proteome</keyword>
<dbReference type="InterPro" id="IPR004332">
    <property type="entry name" value="Transposase_MuDR"/>
</dbReference>
<comment type="caution">
    <text evidence="2">The sequence shown here is derived from an EMBL/GenBank/DDBJ whole genome shotgun (WGS) entry which is preliminary data.</text>
</comment>
<sequence length="350" mass="39734">MEDILEIYVTIDTRVVELGTCDAEHISMIVLLHTLFEKETGSAEVPSDEYLEKKEVSSDTELLEVFRSFSEHKETKNMLKMPYIPVPLATSSSDIPNPQPRFMTDLNEVDFSEFEETIFYGDGENDDVGENEHVGADELGDQIDLGVDLGGDYGVDLGAESDEMGGVPNFKKLAVIPEVPESVCGMPYEIGNNDLFEGYQSNSEDEFFSDSDNKRDDSKLTLVTKSIPFKKLVGAPIRFEVGQTHDSVYTLRELLTDYAIQERFSFKKIKNDKNRLSWACLTEKCLWRLHASIVGDETTMQVMTYNNEHTYHRIYKSQEARSKWIASKFKILVRNNPSIQCGVISDLLRD</sequence>
<dbReference type="Proteomes" id="UP001280121">
    <property type="component" value="Unassembled WGS sequence"/>
</dbReference>
<dbReference type="PANTHER" id="PTHR31973">
    <property type="entry name" value="POLYPROTEIN, PUTATIVE-RELATED"/>
    <property type="match status" value="1"/>
</dbReference>
<reference evidence="2" key="1">
    <citation type="journal article" date="2023" name="Plant J.">
        <title>Genome sequences and population genomics provide insights into the demographic history, inbreeding, and mutation load of two 'living fossil' tree species of Dipteronia.</title>
        <authorList>
            <person name="Feng Y."/>
            <person name="Comes H.P."/>
            <person name="Chen J."/>
            <person name="Zhu S."/>
            <person name="Lu R."/>
            <person name="Zhang X."/>
            <person name="Li P."/>
            <person name="Qiu J."/>
            <person name="Olsen K.M."/>
            <person name="Qiu Y."/>
        </authorList>
    </citation>
    <scope>NUCLEOTIDE SEQUENCE</scope>
    <source>
        <strain evidence="2">KIB01</strain>
    </source>
</reference>
<evidence type="ECO:0000313" key="2">
    <source>
        <dbReference type="EMBL" id="KAK2654284.1"/>
    </source>
</evidence>
<dbReference type="PANTHER" id="PTHR31973:SF187">
    <property type="entry name" value="MUTATOR TRANSPOSASE MUDRA PROTEIN"/>
    <property type="match status" value="1"/>
</dbReference>
<name>A0AAD9X7M4_9ROSI</name>
<protein>
    <recommendedName>
        <fullName evidence="1">Transposase MuDR plant domain-containing protein</fullName>
    </recommendedName>
</protein>